<name>A0AAD9E8K2_9PEZI</name>
<evidence type="ECO:0000256" key="1">
    <source>
        <dbReference type="SAM" id="MobiDB-lite"/>
    </source>
</evidence>
<gene>
    <name evidence="2" type="ORF">CCHR01_18773</name>
</gene>
<dbReference type="Proteomes" id="UP001243330">
    <property type="component" value="Unassembled WGS sequence"/>
</dbReference>
<proteinExistence type="predicted"/>
<protein>
    <submittedName>
        <fullName evidence="2">Uncharacterized protein</fullName>
    </submittedName>
</protein>
<evidence type="ECO:0000313" key="2">
    <source>
        <dbReference type="EMBL" id="KAK1838607.1"/>
    </source>
</evidence>
<reference evidence="2" key="1">
    <citation type="submission" date="2023-01" db="EMBL/GenBank/DDBJ databases">
        <title>Colletotrichum chrysophilum M932 genome sequence.</title>
        <authorList>
            <person name="Baroncelli R."/>
        </authorList>
    </citation>
    <scope>NUCLEOTIDE SEQUENCE</scope>
    <source>
        <strain evidence="2">M932</strain>
    </source>
</reference>
<organism evidence="2 3">
    <name type="scientific">Colletotrichum chrysophilum</name>
    <dbReference type="NCBI Taxonomy" id="1836956"/>
    <lineage>
        <taxon>Eukaryota</taxon>
        <taxon>Fungi</taxon>
        <taxon>Dikarya</taxon>
        <taxon>Ascomycota</taxon>
        <taxon>Pezizomycotina</taxon>
        <taxon>Sordariomycetes</taxon>
        <taxon>Hypocreomycetidae</taxon>
        <taxon>Glomerellales</taxon>
        <taxon>Glomerellaceae</taxon>
        <taxon>Colletotrichum</taxon>
        <taxon>Colletotrichum gloeosporioides species complex</taxon>
    </lineage>
</organism>
<dbReference type="EMBL" id="JAQOWY010000798">
    <property type="protein sequence ID" value="KAK1838607.1"/>
    <property type="molecule type" value="Genomic_DNA"/>
</dbReference>
<accession>A0AAD9E8K2</accession>
<dbReference type="AlphaFoldDB" id="A0AAD9E8K2"/>
<evidence type="ECO:0000313" key="3">
    <source>
        <dbReference type="Proteomes" id="UP001243330"/>
    </source>
</evidence>
<comment type="caution">
    <text evidence="2">The sequence shown here is derived from an EMBL/GenBank/DDBJ whole genome shotgun (WGS) entry which is preliminary data.</text>
</comment>
<keyword evidence="3" id="KW-1185">Reference proteome</keyword>
<feature type="region of interest" description="Disordered" evidence="1">
    <location>
        <begin position="61"/>
        <end position="85"/>
    </location>
</feature>
<sequence length="85" mass="9322">MARHGAEDPLAQAWSLQLLSCGKWKEGTGKLRWAQGRQSAWDVCELVQVQVQVQVQTPPGAIVQGPRVDDESALVRSPTREKSLG</sequence>